<dbReference type="PANTHER" id="PTHR30537:SF74">
    <property type="entry name" value="HTH-TYPE TRANSCRIPTIONAL REGULATOR TRPI"/>
    <property type="match status" value="1"/>
</dbReference>
<evidence type="ECO:0000256" key="2">
    <source>
        <dbReference type="ARBA" id="ARBA00023015"/>
    </source>
</evidence>
<dbReference type="PANTHER" id="PTHR30537">
    <property type="entry name" value="HTH-TYPE TRANSCRIPTIONAL REGULATOR"/>
    <property type="match status" value="1"/>
</dbReference>
<dbReference type="Pfam" id="PF03466">
    <property type="entry name" value="LysR_substrate"/>
    <property type="match status" value="1"/>
</dbReference>
<keyword evidence="4" id="KW-0804">Transcription</keyword>
<dbReference type="InterPro" id="IPR058163">
    <property type="entry name" value="LysR-type_TF_proteobact-type"/>
</dbReference>
<dbReference type="GO" id="GO:0003700">
    <property type="term" value="F:DNA-binding transcription factor activity"/>
    <property type="evidence" value="ECO:0007669"/>
    <property type="project" value="InterPro"/>
</dbReference>
<dbReference type="Gene3D" id="1.10.10.10">
    <property type="entry name" value="Winged helix-like DNA-binding domain superfamily/Winged helix DNA-binding domain"/>
    <property type="match status" value="1"/>
</dbReference>
<organism evidence="6 7">
    <name type="scientific">Alcaligenes faecalis</name>
    <dbReference type="NCBI Taxonomy" id="511"/>
    <lineage>
        <taxon>Bacteria</taxon>
        <taxon>Pseudomonadati</taxon>
        <taxon>Pseudomonadota</taxon>
        <taxon>Betaproteobacteria</taxon>
        <taxon>Burkholderiales</taxon>
        <taxon>Alcaligenaceae</taxon>
        <taxon>Alcaligenes</taxon>
    </lineage>
</organism>
<sequence>MQIPNLTAFRYFDTAAKAGSFVQAAQLLHVTHGAVSRQIRALEESLGVELFERRNRAVFLTQAGRQLLHVTAPMFERLEDVVYQLQQTQREHALVVSCEPTIAMKWLIPRLGDFHTLHPNITVHLITAGGPVNFAQMGVDLAIRRDDFHWADSVCGLKLCEEMIGPVCQPHYPHTQDTAKQVLIQSSSRPQAWATWARLSGQVIRSANKLELEHFYLCIQAALSGQGMSIVSRLMVQDELQSGQLIAPQGFIADGSAYYLLSPQALDQNPRAEVFADWLSEQLEPSKMNPSQ</sequence>
<evidence type="ECO:0000256" key="1">
    <source>
        <dbReference type="ARBA" id="ARBA00009437"/>
    </source>
</evidence>
<dbReference type="SUPFAM" id="SSF53850">
    <property type="entry name" value="Periplasmic binding protein-like II"/>
    <property type="match status" value="1"/>
</dbReference>
<dbReference type="InterPro" id="IPR005119">
    <property type="entry name" value="LysR_subst-bd"/>
</dbReference>
<dbReference type="Gene3D" id="3.40.190.10">
    <property type="entry name" value="Periplasmic binding protein-like II"/>
    <property type="match status" value="2"/>
</dbReference>
<evidence type="ECO:0000313" key="6">
    <source>
        <dbReference type="EMBL" id="UPL22117.1"/>
    </source>
</evidence>
<dbReference type="CDD" id="cd08432">
    <property type="entry name" value="PBP2_GcdR_TrpI_HvrB_AmpR_like"/>
    <property type="match status" value="1"/>
</dbReference>
<evidence type="ECO:0000313" key="7">
    <source>
        <dbReference type="Proteomes" id="UP000830925"/>
    </source>
</evidence>
<dbReference type="InterPro" id="IPR036390">
    <property type="entry name" value="WH_DNA-bd_sf"/>
</dbReference>
<evidence type="ECO:0000259" key="5">
    <source>
        <dbReference type="PROSITE" id="PS50931"/>
    </source>
</evidence>
<dbReference type="AlphaFoldDB" id="A0AAE9H9H2"/>
<dbReference type="GO" id="GO:0006351">
    <property type="term" value="P:DNA-templated transcription"/>
    <property type="evidence" value="ECO:0007669"/>
    <property type="project" value="TreeGrafter"/>
</dbReference>
<dbReference type="RefSeq" id="WP_060186682.1">
    <property type="nucleotide sequence ID" value="NZ_CP023256.1"/>
</dbReference>
<feature type="domain" description="HTH lysR-type" evidence="5">
    <location>
        <begin position="4"/>
        <end position="61"/>
    </location>
</feature>
<dbReference type="FunFam" id="1.10.10.10:FF:000001">
    <property type="entry name" value="LysR family transcriptional regulator"/>
    <property type="match status" value="1"/>
</dbReference>
<proteinExistence type="inferred from homology"/>
<dbReference type="EMBL" id="CP095873">
    <property type="protein sequence ID" value="UPL22117.1"/>
    <property type="molecule type" value="Genomic_DNA"/>
</dbReference>
<dbReference type="InterPro" id="IPR000847">
    <property type="entry name" value="LysR_HTH_N"/>
</dbReference>
<dbReference type="InterPro" id="IPR036388">
    <property type="entry name" value="WH-like_DNA-bd_sf"/>
</dbReference>
<evidence type="ECO:0000256" key="3">
    <source>
        <dbReference type="ARBA" id="ARBA00023125"/>
    </source>
</evidence>
<name>A0AAE9H9H2_ALCFA</name>
<reference evidence="6" key="1">
    <citation type="submission" date="2022-04" db="EMBL/GenBank/DDBJ databases">
        <title>Genomic mining of Alcaligenes faecalis D334 producing ectoin and derivatives.</title>
        <authorList>
            <person name="Doan V.T."/>
            <person name="Quach N.T."/>
            <person name="Vu T.-H.-N."/>
            <person name="Phi Q.-T."/>
        </authorList>
    </citation>
    <scope>NUCLEOTIDE SEQUENCE</scope>
    <source>
        <strain evidence="6">D334</strain>
    </source>
</reference>
<evidence type="ECO:0000256" key="4">
    <source>
        <dbReference type="ARBA" id="ARBA00023163"/>
    </source>
</evidence>
<dbReference type="PRINTS" id="PR00039">
    <property type="entry name" value="HTHLYSR"/>
</dbReference>
<keyword evidence="3" id="KW-0238">DNA-binding</keyword>
<comment type="similarity">
    <text evidence="1">Belongs to the LysR transcriptional regulatory family.</text>
</comment>
<gene>
    <name evidence="6" type="ORF">MXF72_03275</name>
</gene>
<dbReference type="PROSITE" id="PS50931">
    <property type="entry name" value="HTH_LYSR"/>
    <property type="match status" value="1"/>
</dbReference>
<protein>
    <submittedName>
        <fullName evidence="6">LysR substrate-binding domain-containing protein</fullName>
    </submittedName>
</protein>
<dbReference type="Proteomes" id="UP000830925">
    <property type="component" value="Chromosome"/>
</dbReference>
<accession>A0AAE9H9H2</accession>
<dbReference type="SUPFAM" id="SSF46785">
    <property type="entry name" value="Winged helix' DNA-binding domain"/>
    <property type="match status" value="1"/>
</dbReference>
<keyword evidence="2" id="KW-0805">Transcription regulation</keyword>
<dbReference type="Pfam" id="PF00126">
    <property type="entry name" value="HTH_1"/>
    <property type="match status" value="1"/>
</dbReference>
<dbReference type="GO" id="GO:0043565">
    <property type="term" value="F:sequence-specific DNA binding"/>
    <property type="evidence" value="ECO:0007669"/>
    <property type="project" value="TreeGrafter"/>
</dbReference>